<feature type="site" description="Part of the allosteric site" evidence="2">
    <location>
        <position position="151"/>
    </location>
</feature>
<dbReference type="InterPro" id="IPR037171">
    <property type="entry name" value="NagB/RpiA_transferase-like"/>
</dbReference>
<comment type="activity regulation">
    <text evidence="2">Allosterically activated by N-acetylglucosamine 6-phosphate (GlcNAc6P).</text>
</comment>
<feature type="active site" description="For ring-opening step" evidence="2">
    <location>
        <position position="148"/>
    </location>
</feature>
<dbReference type="RefSeq" id="WP_094788231.1">
    <property type="nucleotide sequence ID" value="NZ_NDXW01000001.1"/>
</dbReference>
<protein>
    <recommendedName>
        <fullName evidence="2">Glucosamine-6-phosphate deaminase</fullName>
        <ecNumber evidence="2">3.5.99.6</ecNumber>
    </recommendedName>
    <alternativeName>
        <fullName evidence="2">GlcN6P deaminase</fullName>
        <shortName evidence="2">GNPDA</shortName>
    </alternativeName>
    <alternativeName>
        <fullName evidence="2">Glucosamine-6-phosphate isomerase</fullName>
    </alternativeName>
</protein>
<reference evidence="4 5" key="1">
    <citation type="submission" date="2017-04" db="EMBL/GenBank/DDBJ databases">
        <title>Draft genome sequence of Zooshikella ganghwensis VG4 isolated from Red Sea sediments.</title>
        <authorList>
            <person name="Rehman Z."/>
            <person name="Alam I."/>
            <person name="Kamau A."/>
            <person name="Bajic V."/>
            <person name="Leiknes T."/>
        </authorList>
    </citation>
    <scope>NUCLEOTIDE SEQUENCE [LARGE SCALE GENOMIC DNA]</scope>
    <source>
        <strain evidence="4 5">VG4</strain>
    </source>
</reference>
<evidence type="ECO:0000313" key="4">
    <source>
        <dbReference type="EMBL" id="RDH45241.1"/>
    </source>
</evidence>
<dbReference type="GO" id="GO:0042802">
    <property type="term" value="F:identical protein binding"/>
    <property type="evidence" value="ECO:0007669"/>
    <property type="project" value="TreeGrafter"/>
</dbReference>
<feature type="active site" description="For ring-opening step" evidence="2">
    <location>
        <position position="141"/>
    </location>
</feature>
<dbReference type="SUPFAM" id="SSF100950">
    <property type="entry name" value="NagB/RpiA/CoA transferase-like"/>
    <property type="match status" value="1"/>
</dbReference>
<comment type="function">
    <text evidence="2">Catalyzes the reversible isomerization-deamination of glucosamine 6-phosphate (GlcN6P) to form fructose 6-phosphate (Fru6P) and ammonium ion.</text>
</comment>
<dbReference type="EMBL" id="NDXW01000001">
    <property type="protein sequence ID" value="RDH45241.1"/>
    <property type="molecule type" value="Genomic_DNA"/>
</dbReference>
<keyword evidence="1 2" id="KW-0378">Hydrolase</keyword>
<comment type="catalytic activity">
    <reaction evidence="2">
        <text>alpha-D-glucosamine 6-phosphate + H2O = beta-D-fructose 6-phosphate + NH4(+)</text>
        <dbReference type="Rhea" id="RHEA:12172"/>
        <dbReference type="ChEBI" id="CHEBI:15377"/>
        <dbReference type="ChEBI" id="CHEBI:28938"/>
        <dbReference type="ChEBI" id="CHEBI:57634"/>
        <dbReference type="ChEBI" id="CHEBI:75989"/>
        <dbReference type="EC" id="3.5.99.6"/>
    </reaction>
</comment>
<keyword evidence="5" id="KW-1185">Reference proteome</keyword>
<dbReference type="GO" id="GO:0005737">
    <property type="term" value="C:cytoplasm"/>
    <property type="evidence" value="ECO:0007669"/>
    <property type="project" value="TreeGrafter"/>
</dbReference>
<dbReference type="GO" id="GO:0019262">
    <property type="term" value="P:N-acetylneuraminate catabolic process"/>
    <property type="evidence" value="ECO:0007669"/>
    <property type="project" value="UniProtKB-UniRule"/>
</dbReference>
<accession>A0A4V1INX4</accession>
<feature type="site" description="Part of the allosteric site" evidence="2">
    <location>
        <position position="161"/>
    </location>
</feature>
<proteinExistence type="inferred from homology"/>
<comment type="similarity">
    <text evidence="2">Belongs to the glucosamine/galactosamine-6-phosphate isomerase family. NagB subfamily.</text>
</comment>
<dbReference type="GO" id="GO:0006043">
    <property type="term" value="P:glucosamine catabolic process"/>
    <property type="evidence" value="ECO:0007669"/>
    <property type="project" value="TreeGrafter"/>
</dbReference>
<dbReference type="PROSITE" id="PS01161">
    <property type="entry name" value="GLC_GALNAC_ISOMERASE"/>
    <property type="match status" value="1"/>
</dbReference>
<dbReference type="GO" id="GO:0004342">
    <property type="term" value="F:glucosamine-6-phosphate deaminase activity"/>
    <property type="evidence" value="ECO:0007669"/>
    <property type="project" value="UniProtKB-UniRule"/>
</dbReference>
<dbReference type="CDD" id="cd01399">
    <property type="entry name" value="GlcN6P_deaminase"/>
    <property type="match status" value="1"/>
</dbReference>
<dbReference type="NCBIfam" id="TIGR00502">
    <property type="entry name" value="nagB"/>
    <property type="match status" value="1"/>
</dbReference>
<dbReference type="PANTHER" id="PTHR11280:SF5">
    <property type="entry name" value="GLUCOSAMINE-6-PHOSPHATE ISOMERASE"/>
    <property type="match status" value="1"/>
</dbReference>
<keyword evidence="2" id="KW-0021">Allosteric enzyme</keyword>
<dbReference type="InterPro" id="IPR006148">
    <property type="entry name" value="Glc/Gal-6P_isomerase"/>
</dbReference>
<comment type="subunit">
    <text evidence="2">Homohexamer.</text>
</comment>
<comment type="caution">
    <text evidence="4">The sequence shown here is derived from an EMBL/GenBank/DDBJ whole genome shotgun (WGS) entry which is preliminary data.</text>
</comment>
<dbReference type="Proteomes" id="UP000257039">
    <property type="component" value="Unassembled WGS sequence"/>
</dbReference>
<evidence type="ECO:0000259" key="3">
    <source>
        <dbReference type="Pfam" id="PF01182"/>
    </source>
</evidence>
<dbReference type="EC" id="3.5.99.6" evidence="2"/>
<feature type="site" description="Part of the allosteric site" evidence="2">
    <location>
        <position position="158"/>
    </location>
</feature>
<dbReference type="GO" id="GO:0005975">
    <property type="term" value="P:carbohydrate metabolic process"/>
    <property type="evidence" value="ECO:0007669"/>
    <property type="project" value="InterPro"/>
</dbReference>
<feature type="domain" description="Glucosamine/galactosamine-6-phosphate isomerase" evidence="3">
    <location>
        <begin position="10"/>
        <end position="231"/>
    </location>
</feature>
<dbReference type="PANTHER" id="PTHR11280">
    <property type="entry name" value="GLUCOSAMINE-6-PHOSPHATE ISOMERASE"/>
    <property type="match status" value="1"/>
</dbReference>
<keyword evidence="2" id="KW-0119">Carbohydrate metabolism</keyword>
<name>A0A4V1INX4_9GAMM</name>
<dbReference type="AlphaFoldDB" id="A0A4V1INX4"/>
<dbReference type="InterPro" id="IPR004547">
    <property type="entry name" value="Glucosamine6P_isomerase"/>
</dbReference>
<dbReference type="Pfam" id="PF01182">
    <property type="entry name" value="Glucosamine_iso"/>
    <property type="match status" value="1"/>
</dbReference>
<comment type="pathway">
    <text evidence="2">Amino-sugar metabolism; N-acetylneuraminate degradation; D-fructose 6-phosphate from N-acetylneuraminate: step 5/5.</text>
</comment>
<dbReference type="HAMAP" id="MF_01241">
    <property type="entry name" value="GlcN6P_deamin"/>
    <property type="match status" value="1"/>
</dbReference>
<evidence type="ECO:0000313" key="5">
    <source>
        <dbReference type="Proteomes" id="UP000257039"/>
    </source>
</evidence>
<dbReference type="Gene3D" id="3.40.50.1360">
    <property type="match status" value="1"/>
</dbReference>
<feature type="site" description="Part of the allosteric site" evidence="2">
    <location>
        <position position="160"/>
    </location>
</feature>
<gene>
    <name evidence="2" type="primary">nagB</name>
    <name evidence="4" type="ORF">B9G39_18320</name>
</gene>
<dbReference type="UniPathway" id="UPA00629">
    <property type="reaction ID" value="UER00684"/>
</dbReference>
<comment type="caution">
    <text evidence="2">Lacks conserved residue(s) required for the propagation of feature annotation.</text>
</comment>
<feature type="active site" description="Proton acceptor; for enolization step" evidence="2">
    <location>
        <position position="72"/>
    </location>
</feature>
<feature type="active site" description="Proton acceptor; for ring-opening step" evidence="2">
    <location>
        <position position="143"/>
    </location>
</feature>
<evidence type="ECO:0000256" key="2">
    <source>
        <dbReference type="HAMAP-Rule" id="MF_01241"/>
    </source>
</evidence>
<dbReference type="GO" id="GO:0006046">
    <property type="term" value="P:N-acetylglucosamine catabolic process"/>
    <property type="evidence" value="ECO:0007669"/>
    <property type="project" value="UniProtKB-UniRule"/>
</dbReference>
<sequence>MRLIPLPRSTNVSHWVAHYIIESINQFKPTQQRPFILGLPTGGTPLGVYRLLIEAYQQQKVSFKHVITFNMDEYVGLAWDHPQSYHFYMQQNFFRHIDILEENTHIPNGNTSDLDAECKRYEQTISQFGGVHLFLGGVGSDGHIAFNEPGSSLASRTRIKTLTDETRQANARFFDDDLNAVPKLALTVGIGTLLDAKELLIMATGSNKADAVQHAVEGAVSHQWPVTAIQLHPKAIITCDHDAAQELKVKTLTYYQKLEAEIICQY</sequence>
<evidence type="ECO:0000256" key="1">
    <source>
        <dbReference type="ARBA" id="ARBA00022801"/>
    </source>
</evidence>
<organism evidence="4 5">
    <name type="scientific">Zooshikella ganghwensis</name>
    <dbReference type="NCBI Taxonomy" id="202772"/>
    <lineage>
        <taxon>Bacteria</taxon>
        <taxon>Pseudomonadati</taxon>
        <taxon>Pseudomonadota</taxon>
        <taxon>Gammaproteobacteria</taxon>
        <taxon>Oceanospirillales</taxon>
        <taxon>Zooshikellaceae</taxon>
        <taxon>Zooshikella</taxon>
    </lineage>
</organism>
<dbReference type="InterPro" id="IPR018321">
    <property type="entry name" value="Glucosamine6P_isomerase_CS"/>
</dbReference>